<dbReference type="InterPro" id="IPR035940">
    <property type="entry name" value="CAP_sf"/>
</dbReference>
<dbReference type="Gene3D" id="3.40.33.10">
    <property type="entry name" value="CAP"/>
    <property type="match status" value="1"/>
</dbReference>
<keyword evidence="2" id="KW-1185">Reference proteome</keyword>
<dbReference type="EMBL" id="JOJR01000242">
    <property type="protein sequence ID" value="RCN41300.1"/>
    <property type="molecule type" value="Genomic_DNA"/>
</dbReference>
<dbReference type="OrthoDB" id="414826at2759"/>
<dbReference type="AlphaFoldDB" id="A0A368GE38"/>
<name>A0A368GE38_ANCCA</name>
<comment type="caution">
    <text evidence="1">The sequence shown here is derived from an EMBL/GenBank/DDBJ whole genome shotgun (WGS) entry which is preliminary data.</text>
</comment>
<accession>A0A368GE38</accession>
<evidence type="ECO:0000313" key="1">
    <source>
        <dbReference type="EMBL" id="RCN41300.1"/>
    </source>
</evidence>
<evidence type="ECO:0000313" key="2">
    <source>
        <dbReference type="Proteomes" id="UP000252519"/>
    </source>
</evidence>
<dbReference type="Proteomes" id="UP000252519">
    <property type="component" value="Unassembled WGS sequence"/>
</dbReference>
<sequence length="37" mass="4253">MYQLQYSCSMEKLVQDEIKGCSGRASLAEKYGQNFFV</sequence>
<proteinExistence type="predicted"/>
<reference evidence="1 2" key="1">
    <citation type="submission" date="2014-10" db="EMBL/GenBank/DDBJ databases">
        <title>Draft genome of the hookworm Ancylostoma caninum.</title>
        <authorList>
            <person name="Mitreva M."/>
        </authorList>
    </citation>
    <scope>NUCLEOTIDE SEQUENCE [LARGE SCALE GENOMIC DNA]</scope>
    <source>
        <strain evidence="1 2">Baltimore</strain>
    </source>
</reference>
<gene>
    <name evidence="1" type="ORF">ANCCAN_12761</name>
</gene>
<organism evidence="1 2">
    <name type="scientific">Ancylostoma caninum</name>
    <name type="common">Dog hookworm</name>
    <dbReference type="NCBI Taxonomy" id="29170"/>
    <lineage>
        <taxon>Eukaryota</taxon>
        <taxon>Metazoa</taxon>
        <taxon>Ecdysozoa</taxon>
        <taxon>Nematoda</taxon>
        <taxon>Chromadorea</taxon>
        <taxon>Rhabditida</taxon>
        <taxon>Rhabditina</taxon>
        <taxon>Rhabditomorpha</taxon>
        <taxon>Strongyloidea</taxon>
        <taxon>Ancylostomatidae</taxon>
        <taxon>Ancylostomatinae</taxon>
        <taxon>Ancylostoma</taxon>
    </lineage>
</organism>
<protein>
    <submittedName>
        <fullName evidence="1">Uncharacterized protein</fullName>
    </submittedName>
</protein>